<evidence type="ECO:0000256" key="4">
    <source>
        <dbReference type="ARBA" id="ARBA00022801"/>
    </source>
</evidence>
<dbReference type="InterPro" id="IPR002477">
    <property type="entry name" value="Peptidoglycan-bd-like"/>
</dbReference>
<dbReference type="EMBL" id="LT906465">
    <property type="protein sequence ID" value="SNV50906.1"/>
    <property type="molecule type" value="Genomic_DNA"/>
</dbReference>
<dbReference type="PROSITE" id="PS51257">
    <property type="entry name" value="PROKAR_LIPOPROTEIN"/>
    <property type="match status" value="1"/>
</dbReference>
<evidence type="ECO:0000313" key="8">
    <source>
        <dbReference type="EMBL" id="SNV50906.1"/>
    </source>
</evidence>
<accession>A0A239XXM0</accession>
<feature type="region of interest" description="Disordered" evidence="6">
    <location>
        <begin position="31"/>
        <end position="57"/>
    </location>
</feature>
<evidence type="ECO:0000259" key="7">
    <source>
        <dbReference type="SMART" id="SM00644"/>
    </source>
</evidence>
<dbReference type="Pfam" id="PF01510">
    <property type="entry name" value="Amidase_2"/>
    <property type="match status" value="1"/>
</dbReference>
<name>A0A239XXM0_9FLAO</name>
<dbReference type="PANTHER" id="PTHR30417">
    <property type="entry name" value="N-ACETYLMURAMOYL-L-ALANINE AMIDASE AMID"/>
    <property type="match status" value="1"/>
</dbReference>
<feature type="compositionally biased region" description="Low complexity" evidence="6">
    <location>
        <begin position="31"/>
        <end position="52"/>
    </location>
</feature>
<evidence type="ECO:0000256" key="6">
    <source>
        <dbReference type="SAM" id="MobiDB-lite"/>
    </source>
</evidence>
<dbReference type="GO" id="GO:0008745">
    <property type="term" value="F:N-acetylmuramoyl-L-alanine amidase activity"/>
    <property type="evidence" value="ECO:0007669"/>
    <property type="project" value="UniProtKB-EC"/>
</dbReference>
<gene>
    <name evidence="8" type="primary">amiD</name>
    <name evidence="8" type="ORF">SAMEA4412677_02533</name>
</gene>
<dbReference type="SMART" id="SM00644">
    <property type="entry name" value="Ami_2"/>
    <property type="match status" value="1"/>
</dbReference>
<dbReference type="InterPro" id="IPR051206">
    <property type="entry name" value="NAMLAA_amidase_2"/>
</dbReference>
<dbReference type="GO" id="GO:0009253">
    <property type="term" value="P:peptidoglycan catabolic process"/>
    <property type="evidence" value="ECO:0007669"/>
    <property type="project" value="InterPro"/>
</dbReference>
<dbReference type="InterPro" id="IPR036366">
    <property type="entry name" value="PGBDSf"/>
</dbReference>
<dbReference type="InterPro" id="IPR036505">
    <property type="entry name" value="Amidase/PGRP_sf"/>
</dbReference>
<dbReference type="EC" id="3.5.1.28" evidence="3"/>
<dbReference type="Gene3D" id="3.40.80.10">
    <property type="entry name" value="Peptidoglycan recognition protein-like"/>
    <property type="match status" value="1"/>
</dbReference>
<dbReference type="KEGG" id="ctak:4412677_02533"/>
<comment type="similarity">
    <text evidence="2">Belongs to the N-acetylmuramoyl-L-alanine amidase 2 family.</text>
</comment>
<comment type="catalytic activity">
    <reaction evidence="1">
        <text>Hydrolyzes the link between N-acetylmuramoyl residues and L-amino acid residues in certain cell-wall glycopeptides.</text>
        <dbReference type="EC" id="3.5.1.28"/>
    </reaction>
</comment>
<dbReference type="InterPro" id="IPR002502">
    <property type="entry name" value="Amidase_domain"/>
</dbReference>
<dbReference type="InterPro" id="IPR036365">
    <property type="entry name" value="PGBD-like_sf"/>
</dbReference>
<dbReference type="GO" id="GO:0009254">
    <property type="term" value="P:peptidoglycan turnover"/>
    <property type="evidence" value="ECO:0007669"/>
    <property type="project" value="TreeGrafter"/>
</dbReference>
<evidence type="ECO:0000256" key="3">
    <source>
        <dbReference type="ARBA" id="ARBA00011901"/>
    </source>
</evidence>
<dbReference type="SUPFAM" id="SSF47090">
    <property type="entry name" value="PGBD-like"/>
    <property type="match status" value="1"/>
</dbReference>
<dbReference type="GO" id="GO:0071555">
    <property type="term" value="P:cell wall organization"/>
    <property type="evidence" value="ECO:0007669"/>
    <property type="project" value="UniProtKB-KW"/>
</dbReference>
<dbReference type="FunFam" id="3.40.80.10:FF:000003">
    <property type="entry name" value="N-acetylmuramoyl-L-alanine amidase"/>
    <property type="match status" value="1"/>
</dbReference>
<dbReference type="CDD" id="cd06583">
    <property type="entry name" value="PGRP"/>
    <property type="match status" value="1"/>
</dbReference>
<organism evidence="8 9">
    <name type="scientific">Chryseobacterium taklimakanense</name>
    <dbReference type="NCBI Taxonomy" id="536441"/>
    <lineage>
        <taxon>Bacteria</taxon>
        <taxon>Pseudomonadati</taxon>
        <taxon>Bacteroidota</taxon>
        <taxon>Flavobacteriia</taxon>
        <taxon>Flavobacteriales</taxon>
        <taxon>Weeksellaceae</taxon>
        <taxon>Chryseobacterium group</taxon>
        <taxon>Chryseobacterium</taxon>
    </lineage>
</organism>
<dbReference type="AlphaFoldDB" id="A0A239XXM0"/>
<evidence type="ECO:0000256" key="1">
    <source>
        <dbReference type="ARBA" id="ARBA00001561"/>
    </source>
</evidence>
<dbReference type="Pfam" id="PF01471">
    <property type="entry name" value="PG_binding_1"/>
    <property type="match status" value="1"/>
</dbReference>
<feature type="domain" description="N-acetylmuramoyl-L-alanine amidase" evidence="7">
    <location>
        <begin position="93"/>
        <end position="235"/>
    </location>
</feature>
<keyword evidence="9" id="KW-1185">Reference proteome</keyword>
<reference evidence="8 9" key="1">
    <citation type="submission" date="2017-06" db="EMBL/GenBank/DDBJ databases">
        <authorList>
            <consortium name="Pathogen Informatics"/>
        </authorList>
    </citation>
    <scope>NUCLEOTIDE SEQUENCE [LARGE SCALE GENOMIC DNA]</scope>
    <source>
        <strain evidence="8 9">NCTC13490</strain>
    </source>
</reference>
<dbReference type="RefSeq" id="WP_095073722.1">
    <property type="nucleotide sequence ID" value="NZ_LT906465.1"/>
</dbReference>
<evidence type="ECO:0000256" key="2">
    <source>
        <dbReference type="ARBA" id="ARBA00007553"/>
    </source>
</evidence>
<sequence length="342" mass="38996">MRNSLHIIALGMLVISCGTTQKPVQKVAAKPVPKPTTTAPVKTPVQTPVKPQMDNQGSNHFYKVNIADASKGDNTISYGSVVSANPGRYKVVHSFFPSVGQNFRQRYIILHYTALDHDKSVRVLTEQSVSSHYLVNDTDDREIYQLVDENKRAYHAGISEWRKITNLNDTSIGIEIVNPGYTADAQGVKTFYDYPEWQFKKVGELVKDLVKRYDIKPQNVIAHSDIAPTRKEDPGPKFPWKRLYNEYGVGMWYDDTAKMAFMNQMTPETFALESANSTFIFKYQTFLNDFGYGIMPSGTYDNATKRTIEAFQYHFRPEKYDGIMDLETWAILQALLQKYPAK</sequence>
<protein>
    <recommendedName>
        <fullName evidence="3">N-acetylmuramoyl-L-alanine amidase</fullName>
        <ecNumber evidence="3">3.5.1.28</ecNumber>
    </recommendedName>
</protein>
<keyword evidence="4 8" id="KW-0378">Hydrolase</keyword>
<keyword evidence="5" id="KW-0961">Cell wall biogenesis/degradation</keyword>
<dbReference type="Proteomes" id="UP000215196">
    <property type="component" value="Chromosome 1"/>
</dbReference>
<dbReference type="SUPFAM" id="SSF55846">
    <property type="entry name" value="N-acetylmuramoyl-L-alanine amidase-like"/>
    <property type="match status" value="1"/>
</dbReference>
<dbReference type="Gene3D" id="1.10.101.10">
    <property type="entry name" value="PGBD-like superfamily/PGBD"/>
    <property type="match status" value="1"/>
</dbReference>
<proteinExistence type="inferred from homology"/>
<dbReference type="PANTHER" id="PTHR30417:SF1">
    <property type="entry name" value="N-ACETYLMURAMOYL-L-ALANINE AMIDASE AMID"/>
    <property type="match status" value="1"/>
</dbReference>
<evidence type="ECO:0000313" key="9">
    <source>
        <dbReference type="Proteomes" id="UP000215196"/>
    </source>
</evidence>
<evidence type="ECO:0000256" key="5">
    <source>
        <dbReference type="ARBA" id="ARBA00023316"/>
    </source>
</evidence>